<dbReference type="PANTHER" id="PTHR11477">
    <property type="entry name" value="TRANSCRIPTION FACTOR S-II ZINC FINGER DOMAIN-CONTAINING PROTEIN"/>
    <property type="match status" value="1"/>
</dbReference>
<feature type="region of interest" description="Disordered" evidence="1">
    <location>
        <begin position="2156"/>
        <end position="2181"/>
    </location>
</feature>
<feature type="region of interest" description="Disordered" evidence="1">
    <location>
        <begin position="785"/>
        <end position="838"/>
    </location>
</feature>
<dbReference type="CDD" id="cd21538">
    <property type="entry name" value="SPOC_TFIIS"/>
    <property type="match status" value="1"/>
</dbReference>
<feature type="domain" description="Spen paralogue and orthologue SPOC C-terminal" evidence="4">
    <location>
        <begin position="1103"/>
        <end position="1251"/>
    </location>
</feature>
<evidence type="ECO:0000259" key="4">
    <source>
        <dbReference type="Pfam" id="PF07744"/>
    </source>
</evidence>
<dbReference type="Proteomes" id="UP000036681">
    <property type="component" value="Unplaced"/>
</dbReference>
<feature type="region of interest" description="Disordered" evidence="1">
    <location>
        <begin position="913"/>
        <end position="990"/>
    </location>
</feature>
<feature type="compositionally biased region" description="Acidic residues" evidence="1">
    <location>
        <begin position="962"/>
        <end position="977"/>
    </location>
</feature>
<evidence type="ECO:0000256" key="2">
    <source>
        <dbReference type="SAM" id="SignalP"/>
    </source>
</evidence>
<feature type="region of interest" description="Disordered" evidence="1">
    <location>
        <begin position="2057"/>
        <end position="2116"/>
    </location>
</feature>
<dbReference type="SUPFAM" id="SSF46942">
    <property type="entry name" value="Elongation factor TFIIS domain 2"/>
    <property type="match status" value="1"/>
</dbReference>
<organism evidence="5 6">
    <name type="scientific">Ascaris lumbricoides</name>
    <name type="common">Giant roundworm</name>
    <dbReference type="NCBI Taxonomy" id="6252"/>
    <lineage>
        <taxon>Eukaryota</taxon>
        <taxon>Metazoa</taxon>
        <taxon>Ecdysozoa</taxon>
        <taxon>Nematoda</taxon>
        <taxon>Chromadorea</taxon>
        <taxon>Rhabditida</taxon>
        <taxon>Spirurina</taxon>
        <taxon>Ascaridomorpha</taxon>
        <taxon>Ascaridoidea</taxon>
        <taxon>Ascarididae</taxon>
        <taxon>Ascaris</taxon>
    </lineage>
</organism>
<name>A0A0M3HRV7_ASCLU</name>
<feature type="compositionally biased region" description="Acidic residues" evidence="1">
    <location>
        <begin position="1719"/>
        <end position="1729"/>
    </location>
</feature>
<evidence type="ECO:0000313" key="5">
    <source>
        <dbReference type="Proteomes" id="UP000036681"/>
    </source>
</evidence>
<feature type="compositionally biased region" description="Polar residues" evidence="1">
    <location>
        <begin position="256"/>
        <end position="269"/>
    </location>
</feature>
<dbReference type="Gene3D" id="1.10.472.30">
    <property type="entry name" value="Transcription elongation factor S-II, central domain"/>
    <property type="match status" value="1"/>
</dbReference>
<feature type="compositionally biased region" description="Polar residues" evidence="1">
    <location>
        <begin position="2086"/>
        <end position="2103"/>
    </location>
</feature>
<accession>A0A0M3HRV7</accession>
<dbReference type="Pfam" id="PF07500">
    <property type="entry name" value="TFIIS_M"/>
    <property type="match status" value="1"/>
</dbReference>
<feature type="region of interest" description="Disordered" evidence="1">
    <location>
        <begin position="196"/>
        <end position="303"/>
    </location>
</feature>
<protein>
    <submittedName>
        <fullName evidence="6">Protein-serine/threonine phosphatase</fullName>
    </submittedName>
</protein>
<feature type="compositionally biased region" description="Acidic residues" evidence="1">
    <location>
        <begin position="818"/>
        <end position="827"/>
    </location>
</feature>
<feature type="compositionally biased region" description="Basic and acidic residues" evidence="1">
    <location>
        <begin position="484"/>
        <end position="500"/>
    </location>
</feature>
<dbReference type="Pfam" id="PF07744">
    <property type="entry name" value="SPOC"/>
    <property type="match status" value="1"/>
</dbReference>
<feature type="compositionally biased region" description="Polar residues" evidence="1">
    <location>
        <begin position="72"/>
        <end position="82"/>
    </location>
</feature>
<feature type="compositionally biased region" description="Basic and acidic residues" evidence="1">
    <location>
        <begin position="325"/>
        <end position="369"/>
    </location>
</feature>
<feature type="region of interest" description="Disordered" evidence="1">
    <location>
        <begin position="1708"/>
        <end position="1746"/>
    </location>
</feature>
<feature type="domain" description="TFIIS central" evidence="3">
    <location>
        <begin position="674"/>
        <end position="779"/>
    </location>
</feature>
<evidence type="ECO:0000313" key="6">
    <source>
        <dbReference type="WBParaSite" id="ALUE_0000511201-mRNA-1"/>
    </source>
</evidence>
<sequence>MRGFSIKRRLFVAILAALGLVFFFDSDSEGKAGYSLVVRQLILNENICGEESSQNDEEEGERNRKRQRKVTNENGSASTAKVSSPKKKLAKEENSAELSPPMVQCDPSSSHSGNKSKEAPSKRGRVAKKSVPAKAVVHVQDELQNDTKKRRYMCTLQRHFEMDVDSALVYIDGGLAARVCSIIKNCVDEIPGAKRNRSLTPAKKGTKKGKETKESMGPSSSDVLLKRNKALFSDDMQKSKRRRSSISDDSVKSDNVACSSSAVVQSTPRISKAKEVSRKRARRSSPALDVATTAADRMHEDSAIASVVTDETEGTATENAVAKDMPGDYVKRSEKNGEQVKMSDDEKKATKESMKNECKEEEVKDNEKELLDEESFQADKDVGDEQKTVLVGKKEMAPTVAIVAAETEQTSSAACEKEANAEIQIVSTDEACASVKDNTQLESATITGMSDEQIASTFGLIPFAVVIERLDEESIATLQEEVRREVRSQVGKQLDKDSSKKKLKKSKDARRSRVGSSSPESERENAPSISEQLGKKDKKRNRSGANRTCSTCQKNLSDCVKSWSDVLGPRSTYCSVECVQKQVDKANEVIGDKSARVMLLDRSGTMLNGPSAPVLGELFDFLCQHSEFAPVLPSHRSPKKTPITSAVAAKNEQDEKARKQGTNKVEKILPKEIDQRRLQVRRAICEKLQTRAKKTPQLLFTLQELKALSQRIEEELFRQCRQSVSGKYRSWFKQFISCLTDESNKGFYLRTILGNISVPKLVSLDATELSSPRFAAEIELPQSRKALPTKVQNGKSVDAEGSTKGVETEESKEGTAADGEDEADATADLDPFPEKKRDSKAIPPVKVLSPLLPFVIIVIEIENALFNYRKAESEVDKILGMEPVNTTAQHRFHLFDMNCDICTGKKERELSNLQKKEAKERKRIKRMSQKRHIEEEQHKCKDSSWRNTTRPSSTDADAGNEPLDDLDDGGFPMDDDDERYKPSDNPPVRISESWRVPQYGIGRAEDEQGMLPGESWRRPTGIEEEMLMYETWRPLDSDERKPLVGSFLEPPPSLDSARKGKNLLEKEGRDRENWKKVDKHFDPRKDIEPVEEELQAPSIWDLEEEHIVWTGVITMGQYVQFSTTMTALSNERAFRLRDEFPPSIRIIGRIPPAVVFDYLFNLRKTRTKDVIVLSIDNPVHPEMSAQFTKCFLDMRRKNRYSVLGLDEQPTIKDGYLIALARGEQPPTVLLPYDGPGIPDDHPDMIICVIVRHRDAAAAAARIPGAASRNKQNESRVREPQKIAEVKSIVEIPLERKNRSPSPSTVMREFEYSMEERERHSPLPCIGDISPTMVHARASIGTLFADSLKTEQRESAFTDSVKVAGRESATENSEKVKPQRLFGSPQQEDKLWGGIVIDEERSPSQERNTDTLLPPGFLDRLQNSTPVRAPMPCINSISDLLVAIHTHTQPSEIAFLVAEFTENNVLGPDEQELIENAVKKKVLVERKKRGEIVDEEDDAKRIRPKKSTHKAKEGVKKKQVEDMMLQLTANDRQSGPATFVGDKKAEELTNISNVGSTSAGVLTSGPIPPPPPTLDLNACAPPLPPPPPPPLTPSTPGIGISVPPPVPPPLPPPSFIAPLGTVTVPMPVIGPSIVTSSVAPMMATADDSCVSVAQSVATDTHFGGAMNPDLACSLPLTNVNANFAFSMSSVVDAPIRAVDLTERSLLTAPASESRAGGGEMDMDISDDDYDDSKKTALLPPPPPPPAFQVPLPQPPPVPNVPLLPIPPVPIPRPLAIPHTESGAYFGMNAPASTQATTPKSAAPSMPQPVPPPPLFPLVPHLQPPPPVPAPILGVPPVQIANISTLPASPPKPTSVLPQAEMTRLDSASSSTQTTSNIAIASAEASTDIRTRPQPYLSPADSFNAYSAATSNVQDQPQLLATPSISGGGVRCAAANQERGVSNTNQWNPSAWHSDDKECLAGQRPEVDLNVTEASTSRRSSDAAFDMERYFNEADEYLSNAGPNRREPLITSRFARNRDERVDRPLYPGARSPARQLNQAAGSSGSVYQGKEVFAPESLSDLPSWSDEGVSSAEDAQGGKDDVLRFFETSQPTSQSRSFSATRQPPFSEPPVFRHSSHGPLSMSQVGGVRYNGPVRSPAVTSFNGHRPAGSLATIPRATNARGRGFPPPLRGSMFSKSRRDYW</sequence>
<feature type="compositionally biased region" description="Polar residues" evidence="1">
    <location>
        <begin position="945"/>
        <end position="955"/>
    </location>
</feature>
<feature type="compositionally biased region" description="Basic and acidic residues" evidence="1">
    <location>
        <begin position="931"/>
        <end position="944"/>
    </location>
</feature>
<dbReference type="InterPro" id="IPR003618">
    <property type="entry name" value="TFIIS_cen_dom"/>
</dbReference>
<feature type="compositionally biased region" description="Basic residues" evidence="1">
    <location>
        <begin position="501"/>
        <end position="513"/>
    </location>
</feature>
<feature type="region of interest" description="Disordered" evidence="1">
    <location>
        <begin position="50"/>
        <end position="133"/>
    </location>
</feature>
<evidence type="ECO:0000259" key="3">
    <source>
        <dbReference type="Pfam" id="PF07500"/>
    </source>
</evidence>
<dbReference type="WBParaSite" id="ALUE_0000511201-mRNA-1">
    <property type="protein sequence ID" value="ALUE_0000511201-mRNA-1"/>
    <property type="gene ID" value="ALUE_0000511201"/>
</dbReference>
<feature type="compositionally biased region" description="Polar residues" evidence="1">
    <location>
        <begin position="2033"/>
        <end position="2043"/>
    </location>
</feature>
<feature type="region of interest" description="Disordered" evidence="1">
    <location>
        <begin position="484"/>
        <end position="550"/>
    </location>
</feature>
<keyword evidence="2" id="KW-0732">Signal</keyword>
<dbReference type="PANTHER" id="PTHR11477:SF51">
    <property type="entry name" value="PROTEIN PARTNER OF SNF, ISOFORM B"/>
    <property type="match status" value="1"/>
</dbReference>
<evidence type="ECO:0000256" key="1">
    <source>
        <dbReference type="SAM" id="MobiDB-lite"/>
    </source>
</evidence>
<feature type="compositionally biased region" description="Basic and acidic residues" evidence="1">
    <location>
        <begin position="806"/>
        <end position="815"/>
    </location>
</feature>
<feature type="chain" id="PRO_5007778201" evidence="2">
    <location>
        <begin position="31"/>
        <end position="2181"/>
    </location>
</feature>
<feature type="compositionally biased region" description="Pro residues" evidence="1">
    <location>
        <begin position="1737"/>
        <end position="1746"/>
    </location>
</feature>
<dbReference type="InterPro" id="IPR012921">
    <property type="entry name" value="SPOC_C"/>
</dbReference>
<dbReference type="GO" id="GO:0005634">
    <property type="term" value="C:nucleus"/>
    <property type="evidence" value="ECO:0007669"/>
    <property type="project" value="TreeGrafter"/>
</dbReference>
<keyword evidence="5" id="KW-1185">Reference proteome</keyword>
<dbReference type="GO" id="GO:0006351">
    <property type="term" value="P:DNA-templated transcription"/>
    <property type="evidence" value="ECO:0007669"/>
    <property type="project" value="InterPro"/>
</dbReference>
<feature type="signal peptide" evidence="2">
    <location>
        <begin position="1"/>
        <end position="30"/>
    </location>
</feature>
<proteinExistence type="predicted"/>
<feature type="region of interest" description="Disordered" evidence="1">
    <location>
        <begin position="2021"/>
        <end position="2043"/>
    </location>
</feature>
<feature type="compositionally biased region" description="Basic residues" evidence="1">
    <location>
        <begin position="921"/>
        <end position="930"/>
    </location>
</feature>
<dbReference type="InterPro" id="IPR036575">
    <property type="entry name" value="TFIIS_cen_dom_sf"/>
</dbReference>
<feature type="region of interest" description="Disordered" evidence="1">
    <location>
        <begin position="325"/>
        <end position="380"/>
    </location>
</feature>
<reference evidence="6" key="1">
    <citation type="submission" date="2016-05" db="UniProtKB">
        <authorList>
            <consortium name="WormBaseParasite"/>
        </authorList>
    </citation>
    <scope>IDENTIFICATION</scope>
</reference>